<dbReference type="SUPFAM" id="SSF48008">
    <property type="entry name" value="GntR ligand-binding domain-like"/>
    <property type="match status" value="1"/>
</dbReference>
<dbReference type="AlphaFoldDB" id="A0A934QPD9"/>
<dbReference type="PANTHER" id="PTHR43537">
    <property type="entry name" value="TRANSCRIPTIONAL REGULATOR, GNTR FAMILY"/>
    <property type="match status" value="1"/>
</dbReference>
<keyword evidence="7" id="KW-1185">Reference proteome</keyword>
<dbReference type="Proteomes" id="UP000635245">
    <property type="component" value="Unassembled WGS sequence"/>
</dbReference>
<keyword evidence="3" id="KW-0804">Transcription</keyword>
<dbReference type="SMART" id="SM00895">
    <property type="entry name" value="FCD"/>
    <property type="match status" value="1"/>
</dbReference>
<dbReference type="Gene3D" id="1.20.120.530">
    <property type="entry name" value="GntR ligand-binding domain-like"/>
    <property type="match status" value="1"/>
</dbReference>
<dbReference type="GO" id="GO:0003677">
    <property type="term" value="F:DNA binding"/>
    <property type="evidence" value="ECO:0007669"/>
    <property type="project" value="UniProtKB-KW"/>
</dbReference>
<dbReference type="PANTHER" id="PTHR43537:SF5">
    <property type="entry name" value="UXU OPERON TRANSCRIPTIONAL REGULATOR"/>
    <property type="match status" value="1"/>
</dbReference>
<dbReference type="InterPro" id="IPR008920">
    <property type="entry name" value="TF_FadR/GntR_C"/>
</dbReference>
<evidence type="ECO:0000256" key="1">
    <source>
        <dbReference type="ARBA" id="ARBA00023015"/>
    </source>
</evidence>
<dbReference type="InterPro" id="IPR036390">
    <property type="entry name" value="WH_DNA-bd_sf"/>
</dbReference>
<accession>A0A934QPD9</accession>
<dbReference type="EMBL" id="JAENJH010000001">
    <property type="protein sequence ID" value="MBK1783603.1"/>
    <property type="molecule type" value="Genomic_DNA"/>
</dbReference>
<dbReference type="RefSeq" id="WP_200315046.1">
    <property type="nucleotide sequence ID" value="NZ_JAENJH010000001.1"/>
</dbReference>
<dbReference type="InterPro" id="IPR011711">
    <property type="entry name" value="GntR_C"/>
</dbReference>
<evidence type="ECO:0000256" key="3">
    <source>
        <dbReference type="ARBA" id="ARBA00023163"/>
    </source>
</evidence>
<feature type="domain" description="HTH gntR-type" evidence="5">
    <location>
        <begin position="33"/>
        <end position="101"/>
    </location>
</feature>
<proteinExistence type="predicted"/>
<dbReference type="InterPro" id="IPR000524">
    <property type="entry name" value="Tscrpt_reg_HTH_GntR"/>
</dbReference>
<dbReference type="PRINTS" id="PR00035">
    <property type="entry name" value="HTHGNTR"/>
</dbReference>
<evidence type="ECO:0000256" key="4">
    <source>
        <dbReference type="SAM" id="MobiDB-lite"/>
    </source>
</evidence>
<protein>
    <submittedName>
        <fullName evidence="6">FadR family transcriptional regulator</fullName>
    </submittedName>
</protein>
<reference evidence="6" key="1">
    <citation type="submission" date="2020-12" db="EMBL/GenBank/DDBJ databases">
        <title>Prauserella sp. ASG 168, a novel actinomycete isolated from cave rock.</title>
        <authorList>
            <person name="Suriyachadkun C."/>
        </authorList>
    </citation>
    <scope>NUCLEOTIDE SEQUENCE</scope>
    <source>
        <strain evidence="6">ASG 168</strain>
    </source>
</reference>
<sequence length="259" mass="28122">MSDAGIDSSQPNGRHEEAALSAPSPSRRTDPDARRSDDVVRNLLRRIREGSLRTGDKLPNERDLATEFGVSRPVIREAISHLTGRGVVSPRGGSGSTVTAVAPERAQEALVLYLRDNRLDYRSIHEVRELIESHAAGVAAVRASPADVEALQQSMRTLRESPGHLAAAADADVAFHSIITRITGNEVIELILSSLHTSLVTVRRHNLALPSAYKEAVRSHQAILDAIVEGDETGARVAMSAHLSAVFQYWQETNQPEVP</sequence>
<keyword evidence="1" id="KW-0805">Transcription regulation</keyword>
<dbReference type="Pfam" id="PF00392">
    <property type="entry name" value="GntR"/>
    <property type="match status" value="1"/>
</dbReference>
<evidence type="ECO:0000259" key="5">
    <source>
        <dbReference type="PROSITE" id="PS50949"/>
    </source>
</evidence>
<dbReference type="PROSITE" id="PS50949">
    <property type="entry name" value="HTH_GNTR"/>
    <property type="match status" value="1"/>
</dbReference>
<organism evidence="6 7">
    <name type="scientific">Prauserella cavernicola</name>
    <dbReference type="NCBI Taxonomy" id="2800127"/>
    <lineage>
        <taxon>Bacteria</taxon>
        <taxon>Bacillati</taxon>
        <taxon>Actinomycetota</taxon>
        <taxon>Actinomycetes</taxon>
        <taxon>Pseudonocardiales</taxon>
        <taxon>Pseudonocardiaceae</taxon>
        <taxon>Prauserella</taxon>
    </lineage>
</organism>
<dbReference type="GO" id="GO:0003700">
    <property type="term" value="F:DNA-binding transcription factor activity"/>
    <property type="evidence" value="ECO:0007669"/>
    <property type="project" value="InterPro"/>
</dbReference>
<dbReference type="SUPFAM" id="SSF46785">
    <property type="entry name" value="Winged helix' DNA-binding domain"/>
    <property type="match status" value="1"/>
</dbReference>
<dbReference type="Gene3D" id="1.10.10.10">
    <property type="entry name" value="Winged helix-like DNA-binding domain superfamily/Winged helix DNA-binding domain"/>
    <property type="match status" value="1"/>
</dbReference>
<keyword evidence="2" id="KW-0238">DNA-binding</keyword>
<dbReference type="InterPro" id="IPR036388">
    <property type="entry name" value="WH-like_DNA-bd_sf"/>
</dbReference>
<name>A0A934QPD9_9PSEU</name>
<dbReference type="CDD" id="cd07377">
    <property type="entry name" value="WHTH_GntR"/>
    <property type="match status" value="1"/>
</dbReference>
<comment type="caution">
    <text evidence="6">The sequence shown here is derived from an EMBL/GenBank/DDBJ whole genome shotgun (WGS) entry which is preliminary data.</text>
</comment>
<gene>
    <name evidence="6" type="ORF">JHE00_04630</name>
</gene>
<dbReference type="SMART" id="SM00345">
    <property type="entry name" value="HTH_GNTR"/>
    <property type="match status" value="1"/>
</dbReference>
<evidence type="ECO:0000256" key="2">
    <source>
        <dbReference type="ARBA" id="ARBA00023125"/>
    </source>
</evidence>
<feature type="compositionally biased region" description="Basic and acidic residues" evidence="4">
    <location>
        <begin position="27"/>
        <end position="37"/>
    </location>
</feature>
<evidence type="ECO:0000313" key="7">
    <source>
        <dbReference type="Proteomes" id="UP000635245"/>
    </source>
</evidence>
<dbReference type="Pfam" id="PF07729">
    <property type="entry name" value="FCD"/>
    <property type="match status" value="1"/>
</dbReference>
<evidence type="ECO:0000313" key="6">
    <source>
        <dbReference type="EMBL" id="MBK1783603.1"/>
    </source>
</evidence>
<feature type="region of interest" description="Disordered" evidence="4">
    <location>
        <begin position="1"/>
        <end position="37"/>
    </location>
</feature>